<accession>A0A1G2CD18</accession>
<evidence type="ECO:0000313" key="2">
    <source>
        <dbReference type="Proteomes" id="UP000178880"/>
    </source>
</evidence>
<dbReference type="Proteomes" id="UP000178880">
    <property type="component" value="Unassembled WGS sequence"/>
</dbReference>
<evidence type="ECO:0000313" key="1">
    <source>
        <dbReference type="EMBL" id="OGY99283.1"/>
    </source>
</evidence>
<sequence>MSEKSKNKLPATFTESEVGTLIEHFDSKLDLAVKGLQALDVKIDKNYAESKEFRSEVSYKFDIALDELHLIHNDLKEKVGRDEFVLLEKRVAALEKSNRK</sequence>
<proteinExistence type="predicted"/>
<dbReference type="EMBL" id="MHLA01000017">
    <property type="protein sequence ID" value="OGY99283.1"/>
    <property type="molecule type" value="Genomic_DNA"/>
</dbReference>
<name>A0A1G2CD18_9BACT</name>
<dbReference type="AlphaFoldDB" id="A0A1G2CD18"/>
<reference evidence="1 2" key="1">
    <citation type="journal article" date="2016" name="Nat. Commun.">
        <title>Thousands of microbial genomes shed light on interconnected biogeochemical processes in an aquifer system.</title>
        <authorList>
            <person name="Anantharaman K."/>
            <person name="Brown C.T."/>
            <person name="Hug L.A."/>
            <person name="Sharon I."/>
            <person name="Castelle C.J."/>
            <person name="Probst A.J."/>
            <person name="Thomas B.C."/>
            <person name="Singh A."/>
            <person name="Wilkins M.J."/>
            <person name="Karaoz U."/>
            <person name="Brodie E.L."/>
            <person name="Williams K.H."/>
            <person name="Hubbard S.S."/>
            <person name="Banfield J.F."/>
        </authorList>
    </citation>
    <scope>NUCLEOTIDE SEQUENCE [LARGE SCALE GENOMIC DNA]</scope>
</reference>
<protein>
    <submittedName>
        <fullName evidence="1">Uncharacterized protein</fullName>
    </submittedName>
</protein>
<comment type="caution">
    <text evidence="1">The sequence shown here is derived from an EMBL/GenBank/DDBJ whole genome shotgun (WGS) entry which is preliminary data.</text>
</comment>
<dbReference type="STRING" id="1798650.A2945_04915"/>
<gene>
    <name evidence="1" type="ORF">A2945_04915</name>
</gene>
<organism evidence="1 2">
    <name type="scientific">Candidatus Liptonbacteria bacterium RIFCSPLOWO2_01_FULL_52_25</name>
    <dbReference type="NCBI Taxonomy" id="1798650"/>
    <lineage>
        <taxon>Bacteria</taxon>
        <taxon>Candidatus Liptoniibacteriota</taxon>
    </lineage>
</organism>